<evidence type="ECO:0000313" key="2">
    <source>
        <dbReference type="EMBL" id="WSB67473.1"/>
    </source>
</evidence>
<sequence>MTEGADVSQVSQTTVQRVTADLYVEVQQFYARQMPLLEARKLEEFLETLTEDGSIEHRPGGWKLEGRRQLLTEMQARRGDPERPLVEEISAREAREQNVSYYDGLVYRYWFDRMHIEPVGEDTLKVRYQAIVSMTDAAGKVSFEPTTVVDDVLVRIDGALYTRSRVVTHDSPAWADKIHNPS</sequence>
<dbReference type="EMBL" id="CP109106">
    <property type="protein sequence ID" value="WSB67473.1"/>
    <property type="molecule type" value="Genomic_DNA"/>
</dbReference>
<dbReference type="Gene3D" id="3.10.450.50">
    <property type="match status" value="1"/>
</dbReference>
<proteinExistence type="predicted"/>
<dbReference type="InterPro" id="IPR037401">
    <property type="entry name" value="SnoaL-like"/>
</dbReference>
<dbReference type="RefSeq" id="WP_250054507.1">
    <property type="nucleotide sequence ID" value="NZ_CP108347.1"/>
</dbReference>
<dbReference type="Pfam" id="PF13577">
    <property type="entry name" value="SnoaL_4"/>
    <property type="match status" value="1"/>
</dbReference>
<feature type="domain" description="SnoaL-like" evidence="1">
    <location>
        <begin position="21"/>
        <end position="165"/>
    </location>
</feature>
<accession>A0ABZ1FBM7</accession>
<evidence type="ECO:0000313" key="3">
    <source>
        <dbReference type="Proteomes" id="UP001344251"/>
    </source>
</evidence>
<organism evidence="2 3">
    <name type="scientific">Streptomyces decoyicus</name>
    <dbReference type="NCBI Taxonomy" id="249567"/>
    <lineage>
        <taxon>Bacteria</taxon>
        <taxon>Bacillati</taxon>
        <taxon>Actinomycetota</taxon>
        <taxon>Actinomycetes</taxon>
        <taxon>Kitasatosporales</taxon>
        <taxon>Streptomycetaceae</taxon>
        <taxon>Streptomyces</taxon>
    </lineage>
</organism>
<protein>
    <submittedName>
        <fullName evidence="2">Nuclear transport factor 2 family protein</fullName>
    </submittedName>
</protein>
<gene>
    <name evidence="2" type="ORF">OG863_05570</name>
</gene>
<evidence type="ECO:0000259" key="1">
    <source>
        <dbReference type="Pfam" id="PF13577"/>
    </source>
</evidence>
<dbReference type="InterPro" id="IPR032710">
    <property type="entry name" value="NTF2-like_dom_sf"/>
</dbReference>
<dbReference type="SUPFAM" id="SSF54427">
    <property type="entry name" value="NTF2-like"/>
    <property type="match status" value="1"/>
</dbReference>
<keyword evidence="3" id="KW-1185">Reference proteome</keyword>
<reference evidence="2 3" key="1">
    <citation type="submission" date="2022-10" db="EMBL/GenBank/DDBJ databases">
        <title>The complete genomes of actinobacterial strains from the NBC collection.</title>
        <authorList>
            <person name="Joergensen T.S."/>
            <person name="Alvarez Arevalo M."/>
            <person name="Sterndorff E.B."/>
            <person name="Faurdal D."/>
            <person name="Vuksanovic O."/>
            <person name="Mourched A.-S."/>
            <person name="Charusanti P."/>
            <person name="Shaw S."/>
            <person name="Blin K."/>
            <person name="Weber T."/>
        </authorList>
    </citation>
    <scope>NUCLEOTIDE SEQUENCE [LARGE SCALE GENOMIC DNA]</scope>
    <source>
        <strain evidence="2 3">NBC 01774</strain>
    </source>
</reference>
<dbReference type="Proteomes" id="UP001344251">
    <property type="component" value="Chromosome"/>
</dbReference>
<name>A0ABZ1FBM7_9ACTN</name>